<gene>
    <name evidence="2" type="ORF">C5167_049566</name>
</gene>
<reference evidence="2 3" key="1">
    <citation type="journal article" date="2018" name="Science">
        <title>The opium poppy genome and morphinan production.</title>
        <authorList>
            <person name="Guo L."/>
            <person name="Winzer T."/>
            <person name="Yang X."/>
            <person name="Li Y."/>
            <person name="Ning Z."/>
            <person name="He Z."/>
            <person name="Teodor R."/>
            <person name="Lu Y."/>
            <person name="Bowser T.A."/>
            <person name="Graham I.A."/>
            <person name="Ye K."/>
        </authorList>
    </citation>
    <scope>NUCLEOTIDE SEQUENCE [LARGE SCALE GENOMIC DNA]</scope>
    <source>
        <strain evidence="3">cv. HN1</strain>
        <tissue evidence="2">Leaves</tissue>
    </source>
</reference>
<dbReference type="EMBL" id="CM010722">
    <property type="protein sequence ID" value="RZC74084.1"/>
    <property type="molecule type" value="Genomic_DNA"/>
</dbReference>
<feature type="region of interest" description="Disordered" evidence="1">
    <location>
        <begin position="31"/>
        <end position="61"/>
    </location>
</feature>
<evidence type="ECO:0000313" key="3">
    <source>
        <dbReference type="Proteomes" id="UP000316621"/>
    </source>
</evidence>
<dbReference type="AlphaFoldDB" id="A0A4Y7KL59"/>
<proteinExistence type="predicted"/>
<evidence type="ECO:0000313" key="2">
    <source>
        <dbReference type="EMBL" id="RZC74084.1"/>
    </source>
</evidence>
<name>A0A4Y7KL59_PAPSO</name>
<sequence length="187" mass="20757">MNNIEKEWFSSSFGGEHRTRELDKKISMELGFSSQSKRKRDKVSSSKVPFQNPPDFDPSPSFLTLFSSSKKKWDSPGFGPGPASPVWHSDSDGATALKFVLDSPSSSLSEVETRMASKLVSLMNEFVRGVHFSRQLQQKADEAPSARSMLAVDRCNRVFGSKKRRNHPFGAKRAKRSIGGRNIFGAG</sequence>
<protein>
    <submittedName>
        <fullName evidence="2">Uncharacterized protein</fullName>
    </submittedName>
</protein>
<dbReference type="Proteomes" id="UP000316621">
    <property type="component" value="Chromosome 8"/>
</dbReference>
<keyword evidence="3" id="KW-1185">Reference proteome</keyword>
<dbReference type="Gramene" id="RZC74084">
    <property type="protein sequence ID" value="RZC74084"/>
    <property type="gene ID" value="C5167_049566"/>
</dbReference>
<evidence type="ECO:0000256" key="1">
    <source>
        <dbReference type="SAM" id="MobiDB-lite"/>
    </source>
</evidence>
<accession>A0A4Y7KL59</accession>
<organism evidence="2 3">
    <name type="scientific">Papaver somniferum</name>
    <name type="common">Opium poppy</name>
    <dbReference type="NCBI Taxonomy" id="3469"/>
    <lineage>
        <taxon>Eukaryota</taxon>
        <taxon>Viridiplantae</taxon>
        <taxon>Streptophyta</taxon>
        <taxon>Embryophyta</taxon>
        <taxon>Tracheophyta</taxon>
        <taxon>Spermatophyta</taxon>
        <taxon>Magnoliopsida</taxon>
        <taxon>Ranunculales</taxon>
        <taxon>Papaveraceae</taxon>
        <taxon>Papaveroideae</taxon>
        <taxon>Papaver</taxon>
    </lineage>
</organism>